<evidence type="ECO:0000313" key="1">
    <source>
        <dbReference type="EMBL" id="MCE5166749.1"/>
    </source>
</evidence>
<keyword evidence="2" id="KW-1185">Reference proteome</keyword>
<sequence length="77" mass="8147">SDDVPSPVPASELTTVSGIVPPEFSSSYLGSEETFEESVSKSVPSFRDGALTCSVEYGTRPISCCSSSFPYRSVSTK</sequence>
<feature type="non-terminal residue" evidence="1">
    <location>
        <position position="1"/>
    </location>
</feature>
<organism evidence="1 2">
    <name type="scientific">Datura stramonium</name>
    <name type="common">Jimsonweed</name>
    <name type="synonym">Common thornapple</name>
    <dbReference type="NCBI Taxonomy" id="4076"/>
    <lineage>
        <taxon>Eukaryota</taxon>
        <taxon>Viridiplantae</taxon>
        <taxon>Streptophyta</taxon>
        <taxon>Embryophyta</taxon>
        <taxon>Tracheophyta</taxon>
        <taxon>Spermatophyta</taxon>
        <taxon>Magnoliopsida</taxon>
        <taxon>eudicotyledons</taxon>
        <taxon>Gunneridae</taxon>
        <taxon>Pentapetalae</taxon>
        <taxon>asterids</taxon>
        <taxon>lamiids</taxon>
        <taxon>Solanales</taxon>
        <taxon>Solanaceae</taxon>
        <taxon>Solanoideae</taxon>
        <taxon>Datureae</taxon>
        <taxon>Datura</taxon>
    </lineage>
</organism>
<accession>A0ABS8Y9L5</accession>
<proteinExistence type="predicted"/>
<name>A0ABS8Y9L5_DATST</name>
<dbReference type="EMBL" id="JACEIK010031201">
    <property type="protein sequence ID" value="MCE5166749.1"/>
    <property type="molecule type" value="Genomic_DNA"/>
</dbReference>
<feature type="non-terminal residue" evidence="1">
    <location>
        <position position="77"/>
    </location>
</feature>
<protein>
    <submittedName>
        <fullName evidence="1">Uncharacterized protein</fullName>
    </submittedName>
</protein>
<reference evidence="1 2" key="1">
    <citation type="journal article" date="2021" name="BMC Genomics">
        <title>Datura genome reveals duplications of psychoactive alkaloid biosynthetic genes and high mutation rate following tissue culture.</title>
        <authorList>
            <person name="Rajewski A."/>
            <person name="Carter-House D."/>
            <person name="Stajich J."/>
            <person name="Litt A."/>
        </authorList>
    </citation>
    <scope>NUCLEOTIDE SEQUENCE [LARGE SCALE GENOMIC DNA]</scope>
    <source>
        <strain evidence="1">AR-01</strain>
    </source>
</reference>
<dbReference type="Proteomes" id="UP000823775">
    <property type="component" value="Unassembled WGS sequence"/>
</dbReference>
<evidence type="ECO:0000313" key="2">
    <source>
        <dbReference type="Proteomes" id="UP000823775"/>
    </source>
</evidence>
<comment type="caution">
    <text evidence="1">The sequence shown here is derived from an EMBL/GenBank/DDBJ whole genome shotgun (WGS) entry which is preliminary data.</text>
</comment>
<gene>
    <name evidence="1" type="ORF">HAX54_025733</name>
</gene>